<evidence type="ECO:0000313" key="9">
    <source>
        <dbReference type="Proteomes" id="UP000517753"/>
    </source>
</evidence>
<comment type="subunit">
    <text evidence="5">Part of the 50S ribosomal subunit; part of the 5S rRNA/L5/L18/L25 subcomplex. Contacts the 5S rRNA. Binds to the 5S rRNA independently of L5 and L18.</text>
</comment>
<dbReference type="NCBIfam" id="TIGR00731">
    <property type="entry name" value="bL25_bact_ctc"/>
    <property type="match status" value="1"/>
</dbReference>
<dbReference type="Gene3D" id="2.40.240.10">
    <property type="entry name" value="Ribosomal Protein L25, Chain P"/>
    <property type="match status" value="1"/>
</dbReference>
<dbReference type="GO" id="GO:0006412">
    <property type="term" value="P:translation"/>
    <property type="evidence" value="ECO:0007669"/>
    <property type="project" value="UniProtKB-UniRule"/>
</dbReference>
<evidence type="ECO:0000256" key="1">
    <source>
        <dbReference type="ARBA" id="ARBA00022730"/>
    </source>
</evidence>
<comment type="similarity">
    <text evidence="5">Belongs to the bacterial ribosomal protein bL25 family. CTC subfamily.</text>
</comment>
<dbReference type="GO" id="GO:0008097">
    <property type="term" value="F:5S rRNA binding"/>
    <property type="evidence" value="ECO:0007669"/>
    <property type="project" value="InterPro"/>
</dbReference>
<keyword evidence="4 5" id="KW-0687">Ribonucleoprotein</keyword>
<dbReference type="EMBL" id="JACCBY010000003">
    <property type="protein sequence ID" value="NYD90472.1"/>
    <property type="molecule type" value="Genomic_DNA"/>
</dbReference>
<evidence type="ECO:0000259" key="6">
    <source>
        <dbReference type="Pfam" id="PF01386"/>
    </source>
</evidence>
<dbReference type="InterPro" id="IPR020057">
    <property type="entry name" value="Ribosomal_bL25_b-dom"/>
</dbReference>
<proteinExistence type="inferred from homology"/>
<accession>A0A7Y9FP40</accession>
<dbReference type="InterPro" id="IPR037121">
    <property type="entry name" value="Ribosomal_bL25_C"/>
</dbReference>
<dbReference type="NCBIfam" id="NF004128">
    <property type="entry name" value="PRK05618.1-2"/>
    <property type="match status" value="1"/>
</dbReference>
<dbReference type="InterPro" id="IPR020056">
    <property type="entry name" value="Rbsml_bL25/Gln-tRNA_synth_N"/>
</dbReference>
<dbReference type="InterPro" id="IPR020930">
    <property type="entry name" value="Ribosomal_uL5_bac-type"/>
</dbReference>
<dbReference type="Gene3D" id="2.170.120.20">
    <property type="entry name" value="Ribosomal protein L25, beta domain"/>
    <property type="match status" value="1"/>
</dbReference>
<comment type="caution">
    <text evidence="8">The sequence shown here is derived from an EMBL/GenBank/DDBJ whole genome shotgun (WGS) entry which is preliminary data.</text>
</comment>
<feature type="domain" description="Large ribosomal subunit protein bL25 L25" evidence="6">
    <location>
        <begin position="7"/>
        <end position="90"/>
    </location>
</feature>
<reference evidence="8 9" key="2">
    <citation type="submission" date="2020-08" db="EMBL/GenBank/DDBJ databases">
        <title>The Agave Microbiome: Exploring the role of microbial communities in plant adaptations to desert environments.</title>
        <authorList>
            <person name="Partida-Martinez L.P."/>
        </authorList>
    </citation>
    <scope>NUCLEOTIDE SEQUENCE [LARGE SCALE GENOMIC DNA]</scope>
    <source>
        <strain evidence="8 9">AS2.3</strain>
    </source>
</reference>
<comment type="function">
    <text evidence="5">This is one of the proteins that binds to the 5S RNA in the ribosome where it forms part of the central protuberance.</text>
</comment>
<evidence type="ECO:0000256" key="2">
    <source>
        <dbReference type="ARBA" id="ARBA00022884"/>
    </source>
</evidence>
<protein>
    <recommendedName>
        <fullName evidence="5">Large ribosomal subunit protein bL25</fullName>
    </recommendedName>
    <alternativeName>
        <fullName evidence="5">General stress protein CTC</fullName>
    </alternativeName>
</protein>
<gene>
    <name evidence="5" type="primary">rplY</name>
    <name evidence="5" type="synonym">ctc</name>
    <name evidence="8" type="ORF">HD841_002269</name>
</gene>
<dbReference type="NCBIfam" id="NF004612">
    <property type="entry name" value="PRK05943.1"/>
    <property type="match status" value="1"/>
</dbReference>
<dbReference type="Pfam" id="PF01386">
    <property type="entry name" value="Ribosomal_L25p"/>
    <property type="match status" value="1"/>
</dbReference>
<dbReference type="PANTHER" id="PTHR33284:SF1">
    <property type="entry name" value="RIBOSOMAL PROTEIN L25_GLN-TRNA SYNTHETASE, ANTI-CODON-BINDING DOMAIN-CONTAINING PROTEIN"/>
    <property type="match status" value="1"/>
</dbReference>
<dbReference type="InterPro" id="IPR011035">
    <property type="entry name" value="Ribosomal_bL25/Gln-tRNA_synth"/>
</dbReference>
<keyword evidence="3 5" id="KW-0689">Ribosomal protein</keyword>
<keyword evidence="9" id="KW-1185">Reference proteome</keyword>
<keyword evidence="1 5" id="KW-0699">rRNA-binding</keyword>
<dbReference type="InterPro" id="IPR029751">
    <property type="entry name" value="Ribosomal_L25_dom"/>
</dbReference>
<keyword evidence="2 5" id="KW-0694">RNA-binding</keyword>
<evidence type="ECO:0000313" key="8">
    <source>
        <dbReference type="EMBL" id="NYD90472.1"/>
    </source>
</evidence>
<dbReference type="InterPro" id="IPR001021">
    <property type="entry name" value="Ribosomal_bL25_long"/>
</dbReference>
<dbReference type="GO" id="GO:0022625">
    <property type="term" value="C:cytosolic large ribosomal subunit"/>
    <property type="evidence" value="ECO:0007669"/>
    <property type="project" value="TreeGrafter"/>
</dbReference>
<sequence length="208" mass="22235">MSDTITLAAETRDRVGKGASRALRRDGRVPAVIYGQNKEPTSVHLEEKALTKALMTGHFMTSVIMVEGQRTLAKDVTFHPVTDRPIHVDFLRIGEHTEVTVAVPVVFADEEECRGIKQGGVLNITRHEVELVVDAANIPSEITISLKGREIGDSIHISDVALPKGAKPAIDDRDFAIATIVPPTVPTAADEALDAEVADAAAGDTTEG</sequence>
<evidence type="ECO:0000259" key="7">
    <source>
        <dbReference type="Pfam" id="PF14693"/>
    </source>
</evidence>
<dbReference type="Pfam" id="PF14693">
    <property type="entry name" value="Ribosomal_TL5_C"/>
    <property type="match status" value="1"/>
</dbReference>
<dbReference type="SUPFAM" id="SSF50715">
    <property type="entry name" value="Ribosomal protein L25-like"/>
    <property type="match status" value="1"/>
</dbReference>
<evidence type="ECO:0000256" key="3">
    <source>
        <dbReference type="ARBA" id="ARBA00022980"/>
    </source>
</evidence>
<evidence type="ECO:0000256" key="5">
    <source>
        <dbReference type="HAMAP-Rule" id="MF_01334"/>
    </source>
</evidence>
<dbReference type="CDD" id="cd00495">
    <property type="entry name" value="Ribosomal_L25_TL5_CTC"/>
    <property type="match status" value="1"/>
</dbReference>
<reference evidence="8 9" key="1">
    <citation type="submission" date="2020-07" db="EMBL/GenBank/DDBJ databases">
        <authorList>
            <person name="Partida-Martinez L."/>
            <person name="Huntemann M."/>
            <person name="Clum A."/>
            <person name="Wang J."/>
            <person name="Palaniappan K."/>
            <person name="Ritter S."/>
            <person name="Chen I.-M."/>
            <person name="Stamatis D."/>
            <person name="Reddy T."/>
            <person name="O'Malley R."/>
            <person name="Daum C."/>
            <person name="Shapiro N."/>
            <person name="Ivanova N."/>
            <person name="Kyrpides N."/>
            <person name="Woyke T."/>
        </authorList>
    </citation>
    <scope>NUCLEOTIDE SEQUENCE [LARGE SCALE GENOMIC DNA]</scope>
    <source>
        <strain evidence="8 9">AS2.3</strain>
    </source>
</reference>
<dbReference type="AlphaFoldDB" id="A0A7Y9FP40"/>
<dbReference type="HAMAP" id="MF_01334">
    <property type="entry name" value="Ribosomal_bL25_CTC"/>
    <property type="match status" value="1"/>
</dbReference>
<feature type="domain" description="Large ribosomal subunit protein bL25 beta" evidence="7">
    <location>
        <begin position="98"/>
        <end position="183"/>
    </location>
</feature>
<dbReference type="RefSeq" id="WP_179508958.1">
    <property type="nucleotide sequence ID" value="NZ_JACCBY010000003.1"/>
</dbReference>
<name>A0A7Y9FP40_9SPHN</name>
<dbReference type="Proteomes" id="UP000517753">
    <property type="component" value="Unassembled WGS sequence"/>
</dbReference>
<dbReference type="PANTHER" id="PTHR33284">
    <property type="entry name" value="RIBOSOMAL PROTEIN L25/GLN-TRNA SYNTHETASE, ANTI-CODON-BINDING DOMAIN-CONTAINING PROTEIN"/>
    <property type="match status" value="1"/>
</dbReference>
<organism evidence="8 9">
    <name type="scientific">Sphingomonas melonis</name>
    <dbReference type="NCBI Taxonomy" id="152682"/>
    <lineage>
        <taxon>Bacteria</taxon>
        <taxon>Pseudomonadati</taxon>
        <taxon>Pseudomonadota</taxon>
        <taxon>Alphaproteobacteria</taxon>
        <taxon>Sphingomonadales</taxon>
        <taxon>Sphingomonadaceae</taxon>
        <taxon>Sphingomonas</taxon>
    </lineage>
</organism>
<evidence type="ECO:0000256" key="4">
    <source>
        <dbReference type="ARBA" id="ARBA00023274"/>
    </source>
</evidence>
<dbReference type="GO" id="GO:0003735">
    <property type="term" value="F:structural constituent of ribosome"/>
    <property type="evidence" value="ECO:0007669"/>
    <property type="project" value="InterPro"/>
</dbReference>